<proteinExistence type="predicted"/>
<protein>
    <submittedName>
        <fullName evidence="1">Uncharacterized protein</fullName>
    </submittedName>
</protein>
<gene>
    <name evidence="1" type="ORF">NUW58_g6811</name>
</gene>
<name>A0ACC1NR37_9PEZI</name>
<keyword evidence="2" id="KW-1185">Reference proteome</keyword>
<organism evidence="1 2">
    <name type="scientific">Xylaria curta</name>
    <dbReference type="NCBI Taxonomy" id="42375"/>
    <lineage>
        <taxon>Eukaryota</taxon>
        <taxon>Fungi</taxon>
        <taxon>Dikarya</taxon>
        <taxon>Ascomycota</taxon>
        <taxon>Pezizomycotina</taxon>
        <taxon>Sordariomycetes</taxon>
        <taxon>Xylariomycetidae</taxon>
        <taxon>Xylariales</taxon>
        <taxon>Xylariaceae</taxon>
        <taxon>Xylaria</taxon>
    </lineage>
</organism>
<accession>A0ACC1NR37</accession>
<dbReference type="Proteomes" id="UP001143856">
    <property type="component" value="Unassembled WGS sequence"/>
</dbReference>
<reference evidence="1" key="1">
    <citation type="submission" date="2022-10" db="EMBL/GenBank/DDBJ databases">
        <title>Genome Sequence of Xylaria curta.</title>
        <authorList>
            <person name="Buettner E."/>
        </authorList>
    </citation>
    <scope>NUCLEOTIDE SEQUENCE</scope>
    <source>
        <strain evidence="1">Babe10</strain>
    </source>
</reference>
<comment type="caution">
    <text evidence="1">The sequence shown here is derived from an EMBL/GenBank/DDBJ whole genome shotgun (WGS) entry which is preliminary data.</text>
</comment>
<evidence type="ECO:0000313" key="2">
    <source>
        <dbReference type="Proteomes" id="UP001143856"/>
    </source>
</evidence>
<dbReference type="EMBL" id="JAPDGR010001622">
    <property type="protein sequence ID" value="KAJ2980951.1"/>
    <property type="molecule type" value="Genomic_DNA"/>
</dbReference>
<sequence length="540" mass="60420">MLLICQELGARRDFTTLYHCALLSRRVASIAVEQLYSILEIMDQFIEGGRRAARLWRSIILSSREATLYPYCAYTRYLSLGSLVECLDDLRLDPSLHDFFFDGLMQDFLVLQAKATRSRPPPYDIPNIVSKCTDSITQCIQALVSVNGTAVALTHLETPILPRDDLLNSISRLSSLTSLQLQDGSVLGAEAAGVLVTYCPNFAELTCLHCSGKTAAVDMATFFLVLHPNSLQRFEVFSQNTLDGNTLYTLNTHAKSLRVLHLRSLLFPAISQIHLLSDCTALESLIIEREPTDRSRLDAFSLVELEQVAKWISSCKALRTLSFNHVRDALPIVRQVLQAPEIRLFQLHIQDYQSVSEEIVTATWSALGQQDSLESLTIASQDSSPDGLVLAQHPELTDSICRLSNLVTLNLMQASVSSAEICRIAKALRCLEELSFGGDPVDNSILEHLSKLPKLVLLSINAVTTFTFENLRDFVQSLDPVGNRGIKVDLLNQWYEVKLTEYEETRLNQDFFADYLNGRIAINYPNDPDELHEADFSDSD</sequence>
<evidence type="ECO:0000313" key="1">
    <source>
        <dbReference type="EMBL" id="KAJ2980951.1"/>
    </source>
</evidence>